<dbReference type="AlphaFoldDB" id="A0AAW4JMJ9"/>
<sequence>MDYKNEDEIKKVLGIDTWRNLSKDKVFQFAAMMPEMDTEVALKIIEQLPEYRKLLTKGLELLGKEHESTLKSNSQSQESVHQGWREIREAIKSKLEQEGLDWEQTKFLVEQMMETGRQESAKDTENKQFLDGLFTKAAIGTGAAAVLAIAFVGGKVLLQNGDIRKAL</sequence>
<protein>
    <submittedName>
        <fullName evidence="2">Uncharacterized protein</fullName>
    </submittedName>
</protein>
<dbReference type="EMBL" id="JAGFVQ010000011">
    <property type="protein sequence ID" value="MBO4140186.1"/>
    <property type="molecule type" value="Genomic_DNA"/>
</dbReference>
<dbReference type="Proteomes" id="UP000669887">
    <property type="component" value="Unassembled WGS sequence"/>
</dbReference>
<comment type="caution">
    <text evidence="2">The sequence shown here is derived from an EMBL/GenBank/DDBJ whole genome shotgun (WGS) entry which is preliminary data.</text>
</comment>
<gene>
    <name evidence="2" type="ORF">J5U46_08530</name>
</gene>
<organism evidence="2 3">
    <name type="scientific">Micromonospora tulbaghiae</name>
    <dbReference type="NCBI Taxonomy" id="479978"/>
    <lineage>
        <taxon>Bacteria</taxon>
        <taxon>Bacillati</taxon>
        <taxon>Actinomycetota</taxon>
        <taxon>Actinomycetes</taxon>
        <taxon>Micromonosporales</taxon>
        <taxon>Micromonosporaceae</taxon>
        <taxon>Micromonospora</taxon>
    </lineage>
</organism>
<name>A0AAW4JMJ9_9ACTN</name>
<feature type="transmembrane region" description="Helical" evidence="1">
    <location>
        <begin position="137"/>
        <end position="158"/>
    </location>
</feature>
<evidence type="ECO:0000256" key="1">
    <source>
        <dbReference type="SAM" id="Phobius"/>
    </source>
</evidence>
<evidence type="ECO:0000313" key="2">
    <source>
        <dbReference type="EMBL" id="MBO4140186.1"/>
    </source>
</evidence>
<keyword evidence="1" id="KW-0472">Membrane</keyword>
<reference evidence="2" key="1">
    <citation type="submission" date="2021-03" db="EMBL/GenBank/DDBJ databases">
        <title>X isolated from Micromonospora tulbaghiae.</title>
        <authorList>
            <person name="Stennett H.L."/>
        </authorList>
    </citation>
    <scope>NUCLEOTIDE SEQUENCE</scope>
    <source>
        <strain evidence="2">28M1-20</strain>
    </source>
</reference>
<keyword evidence="1" id="KW-0812">Transmembrane</keyword>
<keyword evidence="1" id="KW-1133">Transmembrane helix</keyword>
<proteinExistence type="predicted"/>
<accession>A0AAW4JMJ9</accession>
<evidence type="ECO:0000313" key="3">
    <source>
        <dbReference type="Proteomes" id="UP000669887"/>
    </source>
</evidence>
<dbReference type="RefSeq" id="WP_208576842.1">
    <property type="nucleotide sequence ID" value="NZ_JAGFVQ010000011.1"/>
</dbReference>